<organism evidence="1 2">
    <name type="scientific">Collinsella stercoris DSM 13279</name>
    <dbReference type="NCBI Taxonomy" id="445975"/>
    <lineage>
        <taxon>Bacteria</taxon>
        <taxon>Bacillati</taxon>
        <taxon>Actinomycetota</taxon>
        <taxon>Coriobacteriia</taxon>
        <taxon>Coriobacteriales</taxon>
        <taxon>Coriobacteriaceae</taxon>
        <taxon>Collinsella</taxon>
    </lineage>
</organism>
<dbReference type="AlphaFoldDB" id="B6GBT6"/>
<dbReference type="Proteomes" id="UP000003560">
    <property type="component" value="Unassembled WGS sequence"/>
</dbReference>
<protein>
    <submittedName>
        <fullName evidence="1">Uncharacterized protein</fullName>
    </submittedName>
</protein>
<name>B6GBT6_9ACTN</name>
<evidence type="ECO:0000313" key="2">
    <source>
        <dbReference type="Proteomes" id="UP000003560"/>
    </source>
</evidence>
<sequence length="47" mass="5464">MIYVQNLRPHKRLMPSRAIPDLRVFDCRLTRVRCLADHTDGLQDDGA</sequence>
<reference evidence="1 2" key="1">
    <citation type="submission" date="2008-10" db="EMBL/GenBank/DDBJ databases">
        <title>Draft genome sequence of Collinsella stercoris (DSM 13279).</title>
        <authorList>
            <person name="Sudarsanam P."/>
            <person name="Ley R."/>
            <person name="Guruge J."/>
            <person name="Turnbaugh P.J."/>
            <person name="Mahowald M."/>
            <person name="Liep D."/>
            <person name="Gordon J."/>
        </authorList>
    </citation>
    <scope>NUCLEOTIDE SEQUENCE [LARGE SCALE GENOMIC DNA]</scope>
    <source>
        <strain evidence="1 2">DSM 13279</strain>
    </source>
</reference>
<accession>B6GBT6</accession>
<dbReference type="STRING" id="445975.COLSTE_01550"/>
<gene>
    <name evidence="1" type="ORF">COLSTE_01550</name>
</gene>
<keyword evidence="2" id="KW-1185">Reference proteome</keyword>
<dbReference type="EMBL" id="ABXJ01000083">
    <property type="protein sequence ID" value="EEA90200.1"/>
    <property type="molecule type" value="Genomic_DNA"/>
</dbReference>
<reference evidence="1 2" key="2">
    <citation type="submission" date="2008-10" db="EMBL/GenBank/DDBJ databases">
        <authorList>
            <person name="Fulton L."/>
            <person name="Clifton S."/>
            <person name="Fulton B."/>
            <person name="Xu J."/>
            <person name="Minx P."/>
            <person name="Pepin K.H."/>
            <person name="Johnson M."/>
            <person name="Thiruvilangam P."/>
            <person name="Bhonagiri V."/>
            <person name="Nash W.E."/>
            <person name="Mardis E.R."/>
            <person name="Wilson R.K."/>
        </authorList>
    </citation>
    <scope>NUCLEOTIDE SEQUENCE [LARGE SCALE GENOMIC DNA]</scope>
    <source>
        <strain evidence="1 2">DSM 13279</strain>
    </source>
</reference>
<proteinExistence type="predicted"/>
<evidence type="ECO:0000313" key="1">
    <source>
        <dbReference type="EMBL" id="EEA90200.1"/>
    </source>
</evidence>
<dbReference type="HOGENOM" id="CLU_3166832_0_0_11"/>
<comment type="caution">
    <text evidence="1">The sequence shown here is derived from an EMBL/GenBank/DDBJ whole genome shotgun (WGS) entry which is preliminary data.</text>
</comment>